<feature type="region of interest" description="Disordered" evidence="8">
    <location>
        <begin position="1041"/>
        <end position="1069"/>
    </location>
</feature>
<dbReference type="FunFam" id="3.40.850.10:FF:000056">
    <property type="entry name" value="Kinesin-like protein"/>
    <property type="match status" value="1"/>
</dbReference>
<dbReference type="PANTHER" id="PTHR47968">
    <property type="entry name" value="CENTROMERE PROTEIN E"/>
    <property type="match status" value="1"/>
</dbReference>
<feature type="region of interest" description="Disordered" evidence="8">
    <location>
        <begin position="27"/>
        <end position="89"/>
    </location>
</feature>
<evidence type="ECO:0000256" key="1">
    <source>
        <dbReference type="ARBA" id="ARBA00022701"/>
    </source>
</evidence>
<feature type="domain" description="Kinesin motor" evidence="9">
    <location>
        <begin position="120"/>
        <end position="463"/>
    </location>
</feature>
<dbReference type="Proteomes" id="UP000039865">
    <property type="component" value="Unassembled WGS sequence"/>
</dbReference>
<feature type="region of interest" description="Disordered" evidence="8">
    <location>
        <begin position="870"/>
        <end position="901"/>
    </location>
</feature>
<comment type="similarity">
    <text evidence="7">Belongs to the TRAFAC class myosin-kinesin ATPase superfamily. Kinesin family.</text>
</comment>
<evidence type="ECO:0000256" key="6">
    <source>
        <dbReference type="ARBA" id="ARBA00068376"/>
    </source>
</evidence>
<dbReference type="GO" id="GO:0008017">
    <property type="term" value="F:microtubule binding"/>
    <property type="evidence" value="ECO:0007669"/>
    <property type="project" value="InterPro"/>
</dbReference>
<dbReference type="GO" id="GO:0005874">
    <property type="term" value="C:microtubule"/>
    <property type="evidence" value="ECO:0007669"/>
    <property type="project" value="UniProtKB-KW"/>
</dbReference>
<dbReference type="GO" id="GO:0007018">
    <property type="term" value="P:microtubule-based movement"/>
    <property type="evidence" value="ECO:0007669"/>
    <property type="project" value="InterPro"/>
</dbReference>
<dbReference type="GO" id="GO:0003777">
    <property type="term" value="F:microtubule motor activity"/>
    <property type="evidence" value="ECO:0007669"/>
    <property type="project" value="InterPro"/>
</dbReference>
<dbReference type="PRINTS" id="PR00380">
    <property type="entry name" value="KINESINHEAVY"/>
</dbReference>
<keyword evidence="5 7" id="KW-0505">Motor protein</keyword>
<proteinExistence type="inferred from homology"/>
<dbReference type="InterPro" id="IPR019821">
    <property type="entry name" value="Kinesin_motor_CS"/>
</dbReference>
<evidence type="ECO:0000256" key="5">
    <source>
        <dbReference type="ARBA" id="ARBA00023175"/>
    </source>
</evidence>
<dbReference type="PROSITE" id="PS00411">
    <property type="entry name" value="KINESIN_MOTOR_1"/>
    <property type="match status" value="1"/>
</dbReference>
<accession>A0A078B5C9</accession>
<dbReference type="InParanoid" id="A0A078B5C9"/>
<dbReference type="PANTHER" id="PTHR47968:SF13">
    <property type="entry name" value="KINESIN-LIKE PROTEIN KIF19 ISOFORM X1"/>
    <property type="match status" value="1"/>
</dbReference>
<feature type="compositionally biased region" description="Polar residues" evidence="8">
    <location>
        <begin position="884"/>
        <end position="899"/>
    </location>
</feature>
<dbReference type="OrthoDB" id="3176171at2759"/>
<evidence type="ECO:0000256" key="7">
    <source>
        <dbReference type="PROSITE-ProRule" id="PRU00283"/>
    </source>
</evidence>
<dbReference type="SUPFAM" id="SSF52540">
    <property type="entry name" value="P-loop containing nucleoside triphosphate hydrolases"/>
    <property type="match status" value="1"/>
</dbReference>
<evidence type="ECO:0000256" key="4">
    <source>
        <dbReference type="ARBA" id="ARBA00023054"/>
    </source>
</evidence>
<feature type="region of interest" description="Disordered" evidence="8">
    <location>
        <begin position="824"/>
        <end position="850"/>
    </location>
</feature>
<dbReference type="AlphaFoldDB" id="A0A078B5C9"/>
<name>A0A078B5C9_STYLE</name>
<evidence type="ECO:0000256" key="2">
    <source>
        <dbReference type="ARBA" id="ARBA00022741"/>
    </source>
</evidence>
<dbReference type="Pfam" id="PF00225">
    <property type="entry name" value="Kinesin"/>
    <property type="match status" value="1"/>
</dbReference>
<evidence type="ECO:0000313" key="11">
    <source>
        <dbReference type="Proteomes" id="UP000039865"/>
    </source>
</evidence>
<dbReference type="PROSITE" id="PS50067">
    <property type="entry name" value="KINESIN_MOTOR_2"/>
    <property type="match status" value="1"/>
</dbReference>
<dbReference type="InterPro" id="IPR027640">
    <property type="entry name" value="Kinesin-like_fam"/>
</dbReference>
<feature type="binding site" evidence="7">
    <location>
        <begin position="214"/>
        <end position="221"/>
    </location>
    <ligand>
        <name>ATP</name>
        <dbReference type="ChEBI" id="CHEBI:30616"/>
    </ligand>
</feature>
<gene>
    <name evidence="10" type="primary">Contig5576.g5971</name>
    <name evidence="10" type="ORF">STYLEM_17867</name>
</gene>
<organism evidence="10 11">
    <name type="scientific">Stylonychia lemnae</name>
    <name type="common">Ciliate</name>
    <dbReference type="NCBI Taxonomy" id="5949"/>
    <lineage>
        <taxon>Eukaryota</taxon>
        <taxon>Sar</taxon>
        <taxon>Alveolata</taxon>
        <taxon>Ciliophora</taxon>
        <taxon>Intramacronucleata</taxon>
        <taxon>Spirotrichea</taxon>
        <taxon>Stichotrichia</taxon>
        <taxon>Sporadotrichida</taxon>
        <taxon>Oxytrichidae</taxon>
        <taxon>Stylonychinae</taxon>
        <taxon>Stylonychia</taxon>
    </lineage>
</organism>
<keyword evidence="3 7" id="KW-0067">ATP-binding</keyword>
<evidence type="ECO:0000256" key="3">
    <source>
        <dbReference type="ARBA" id="ARBA00022840"/>
    </source>
</evidence>
<feature type="compositionally biased region" description="Polar residues" evidence="8">
    <location>
        <begin position="949"/>
        <end position="998"/>
    </location>
</feature>
<keyword evidence="4" id="KW-0175">Coiled coil</keyword>
<sequence length="1069" mass="119485">MQVTDVLRSRKHNQSSLQIAANSILENNNNRPSNVGASGQGLPPRISDINKRAQDYNGVNNGGGGHQSHHQKYQQQQQQFHTEGDSLSQSIEDSGQINVDMIVDKPTDDYIVDLKKGNANILVGVRCRPLSTKEKQKQSVKSVKILDEKIIILQDVSAAKPEEAFRLARPKEKTYAFDYAFDEDCDQKYIFERTTKFLIDGIMQGYNASVFAYGSTGAGKTYTMLGTEENPGVMMNSIDELFVTIENYTAERDYKIKISYVEVYNENIKDLLNDRNDYLDLREDNLKGICVAGVTEIMTTNVDEIMRYIRQGNRQRTKERTDANEASSRSHAVLQITVEHKDKAHGINAEINIAKLSLIDLAGSERAANTNNRGIRLVEGANINKSLLALGNCINALCEQTKMGPIAAKNQHIPYRDSKLTRLLKDSLGGNCRTVMIANISPAFSAYEDTLNTLKYADRAKQIKTIVKRNVLNVEFHISNYTKIINQLREEIVNLRGQLSGTGGQTQNKLKSMKIEMNMQFEKEVIIKKEIYELDMKNEDLAFKLFSKQLNLTKNKNKDPQAIHQVEQEIKQLKAEIEGNHTQKAILNQRLTDLEDFRTKMLESYQQEMIQYEIEAIDVLYNQHLLNLKQIDIKRKENRAEFHIRQRDNYIQHLKEQLSLRDRIIKDKLGLSLTNFMPNQGTQNNQANSSYADIGMEILSISPLENPMVKNKIDISDSPYSQGFAGQIGVSPNQRAVSNTISMTNKSKLIGVRNHGVRDDTGAYSGYSNQLKVNSANATNAYYSNNDSKIKPPGSLLTKPPNSTNNVVSEKKQILKTLNSQNNEVHYDSDHGGINVSFQSHRNNSNSRIGMGVNAAYNGLQNQLLQQQMNQQNASLPPPGTGGNESTHSGQTKSFASEMSKNKQKFLMLQKQNQANSQNDVFATRGNRAIPKNPLSINKKLSLLKKNAGLTNSNSNGIPSGSMSVQDESQSTTHQTNVSSSHANYQSSRNQNPSQNPVTRIGGGTSNLIQNSGSQIANFNIKRPSDAGQIVNLNNQNNYHSQQQQNNHHTGGQGSNSVNNSVINIADNI</sequence>
<evidence type="ECO:0000313" key="10">
    <source>
        <dbReference type="EMBL" id="CDW88743.1"/>
    </source>
</evidence>
<keyword evidence="2 7" id="KW-0547">Nucleotide-binding</keyword>
<evidence type="ECO:0000259" key="9">
    <source>
        <dbReference type="PROSITE" id="PS50067"/>
    </source>
</evidence>
<evidence type="ECO:0000256" key="8">
    <source>
        <dbReference type="SAM" id="MobiDB-lite"/>
    </source>
</evidence>
<reference evidence="10 11" key="1">
    <citation type="submission" date="2014-06" db="EMBL/GenBank/DDBJ databases">
        <authorList>
            <person name="Swart Estienne"/>
        </authorList>
    </citation>
    <scope>NUCLEOTIDE SEQUENCE [LARGE SCALE GENOMIC DNA]</scope>
    <source>
        <strain evidence="10 11">130c</strain>
    </source>
</reference>
<feature type="compositionally biased region" description="Polar residues" evidence="8">
    <location>
        <begin position="836"/>
        <end position="848"/>
    </location>
</feature>
<dbReference type="InterPro" id="IPR036961">
    <property type="entry name" value="Kinesin_motor_dom_sf"/>
</dbReference>
<dbReference type="InterPro" id="IPR027417">
    <property type="entry name" value="P-loop_NTPase"/>
</dbReference>
<feature type="region of interest" description="Disordered" evidence="8">
    <location>
        <begin position="948"/>
        <end position="1009"/>
    </location>
</feature>
<dbReference type="GO" id="GO:0005524">
    <property type="term" value="F:ATP binding"/>
    <property type="evidence" value="ECO:0007669"/>
    <property type="project" value="UniProtKB-UniRule"/>
</dbReference>
<dbReference type="SMART" id="SM00129">
    <property type="entry name" value="KISc"/>
    <property type="match status" value="1"/>
</dbReference>
<protein>
    <recommendedName>
        <fullName evidence="6">Kinesin-like protein KIN-8B</fullName>
    </recommendedName>
</protein>
<dbReference type="Gene3D" id="3.40.850.10">
    <property type="entry name" value="Kinesin motor domain"/>
    <property type="match status" value="1"/>
</dbReference>
<keyword evidence="1" id="KW-0493">Microtubule</keyword>
<dbReference type="EMBL" id="CCKQ01016863">
    <property type="protein sequence ID" value="CDW88743.1"/>
    <property type="molecule type" value="Genomic_DNA"/>
</dbReference>
<feature type="compositionally biased region" description="Polar residues" evidence="8">
    <location>
        <begin position="27"/>
        <end position="37"/>
    </location>
</feature>
<keyword evidence="11" id="KW-1185">Reference proteome</keyword>
<dbReference type="InterPro" id="IPR001752">
    <property type="entry name" value="Kinesin_motor_dom"/>
</dbReference>